<feature type="domain" description="Ig-like" evidence="2">
    <location>
        <begin position="430"/>
        <end position="495"/>
    </location>
</feature>
<dbReference type="Pfam" id="PF09479">
    <property type="entry name" value="Flg_new"/>
    <property type="match status" value="1"/>
</dbReference>
<dbReference type="NCBIfam" id="TIGR02543">
    <property type="entry name" value="List_Bact_rpt"/>
    <property type="match status" value="1"/>
</dbReference>
<evidence type="ECO:0000259" key="3">
    <source>
        <dbReference type="Pfam" id="PF18885"/>
    </source>
</evidence>
<proteinExistence type="predicted"/>
<dbReference type="InterPro" id="IPR022038">
    <property type="entry name" value="Ig-like_bact"/>
</dbReference>
<dbReference type="RefSeq" id="WP_218327695.1">
    <property type="nucleotide sequence ID" value="NZ_JAHUZB010000013.1"/>
</dbReference>
<dbReference type="Pfam" id="PF07523">
    <property type="entry name" value="Big_3"/>
    <property type="match status" value="1"/>
</dbReference>
<feature type="chain" id="PRO_5046898486" evidence="1">
    <location>
        <begin position="29"/>
        <end position="641"/>
    </location>
</feature>
<dbReference type="Proteomes" id="UP000774130">
    <property type="component" value="Unassembled WGS sequence"/>
</dbReference>
<dbReference type="EMBL" id="JAHUZB010000013">
    <property type="protein sequence ID" value="MBV7392481.1"/>
    <property type="molecule type" value="Genomic_DNA"/>
</dbReference>
<protein>
    <submittedName>
        <fullName evidence="4">Bacterial Ig-like domain-containing protein</fullName>
    </submittedName>
</protein>
<sequence length="641" mass="71309">MKKKISIFFITVFSIVISSIYFNTHSHAQDFQVPNPDYSITNTDVTKYPYSSIVYFSKRYENGGLSRGTGVVVGKDYVLTAGHVNNGWESANIIPALKSNNTYPLGNWSGDRALSITSPNYVGGYPGDDYGLTKVNPRKESDGSYTHIGDVVKPLTVMPDTQNRTFFVGSKLATLGYPSFNGHTQYFSTYTITGFRGNYRIDGNLKSSGGNSGAPLLNDSAQVVGIYHGGGGVAAMNSQTKIPLLLSWGLKEETSRIYFAKDKSEWNIKRKLINPEGIYIERKNGQEITENEFSTMANQEVSKVGYHVTKLTDGVNVYETNKKYTMFIGGLTLYPAEYSTNNYSVTFDKNAEDVGGEMMGQVFTYDKVQKLSENKFVREGYTFSGWNTSADGTGDPYDDLAEVSDLSAEQDGKVTLYAQWVLNVDHTALGVHDSTIAVGDIWSPEDNFDYAKDSSGNNINFSSINVNGTVNTNIPGNYQVNYSYSGIKKIATITVSDKKATTIPIFRIYNLNDGDHLYTTSEKEYKWLTSLKWSAEDVAFHSVLSDYEDAIPVYRLYNPNSGEHFYTISESEYNNVANAGWKREQVGFYMVPKDKGVNVYRIFNPNATGPGSHVYTSNKSEADELVNQGWKDEDIAFYSAQ</sequence>
<evidence type="ECO:0000313" key="4">
    <source>
        <dbReference type="EMBL" id="MBV7392481.1"/>
    </source>
</evidence>
<accession>A0ABS6THU5</accession>
<name>A0ABS6THU5_9ENTE</name>
<evidence type="ECO:0000256" key="1">
    <source>
        <dbReference type="SAM" id="SignalP"/>
    </source>
</evidence>
<dbReference type="Pfam" id="PF18885">
    <property type="entry name" value="DUF5648"/>
    <property type="match status" value="1"/>
</dbReference>
<dbReference type="InterPro" id="IPR043708">
    <property type="entry name" value="DUF5648"/>
</dbReference>
<gene>
    <name evidence="4" type="ORF">KUA55_17655</name>
</gene>
<evidence type="ECO:0000313" key="5">
    <source>
        <dbReference type="Proteomes" id="UP000774130"/>
    </source>
</evidence>
<keyword evidence="1" id="KW-0732">Signal</keyword>
<reference evidence="4 5" key="1">
    <citation type="submission" date="2021-06" db="EMBL/GenBank/DDBJ databases">
        <title>Enterococcus alishanensis sp. nov., a novel lactic acid bacterium isolated from fresh coffee beans.</title>
        <authorList>
            <person name="Chen Y.-S."/>
        </authorList>
    </citation>
    <scope>NUCLEOTIDE SEQUENCE [LARGE SCALE GENOMIC DNA]</scope>
    <source>
        <strain evidence="4 5">ALS3</strain>
    </source>
</reference>
<evidence type="ECO:0000259" key="2">
    <source>
        <dbReference type="Pfam" id="PF07523"/>
    </source>
</evidence>
<feature type="signal peptide" evidence="1">
    <location>
        <begin position="1"/>
        <end position="28"/>
    </location>
</feature>
<organism evidence="4 5">
    <name type="scientific">Enterococcus alishanensis</name>
    <dbReference type="NCBI Taxonomy" id="1303817"/>
    <lineage>
        <taxon>Bacteria</taxon>
        <taxon>Bacillati</taxon>
        <taxon>Bacillota</taxon>
        <taxon>Bacilli</taxon>
        <taxon>Lactobacillales</taxon>
        <taxon>Enterococcaceae</taxon>
        <taxon>Enterococcus</taxon>
    </lineage>
</organism>
<comment type="caution">
    <text evidence="4">The sequence shown here is derived from an EMBL/GenBank/DDBJ whole genome shotgun (WGS) entry which is preliminary data.</text>
</comment>
<dbReference type="InterPro" id="IPR013378">
    <property type="entry name" value="InlB-like_B-rpt"/>
</dbReference>
<feature type="domain" description="DUF5648" evidence="3">
    <location>
        <begin position="504"/>
        <end position="639"/>
    </location>
</feature>
<keyword evidence="5" id="KW-1185">Reference proteome</keyword>
<dbReference type="Pfam" id="PF13365">
    <property type="entry name" value="Trypsin_2"/>
    <property type="match status" value="1"/>
</dbReference>